<evidence type="ECO:0000313" key="4">
    <source>
        <dbReference type="Proteomes" id="UP000198619"/>
    </source>
</evidence>
<keyword evidence="1" id="KW-1133">Transmembrane helix</keyword>
<dbReference type="GO" id="GO:0080120">
    <property type="term" value="P:CAAX-box protein maturation"/>
    <property type="evidence" value="ECO:0007669"/>
    <property type="project" value="UniProtKB-ARBA"/>
</dbReference>
<dbReference type="STRING" id="84698.SAMN04488528_103612"/>
<dbReference type="PANTHER" id="PTHR36435">
    <property type="entry name" value="SLR1288 PROTEIN"/>
    <property type="match status" value="1"/>
</dbReference>
<feature type="transmembrane region" description="Helical" evidence="1">
    <location>
        <begin position="199"/>
        <end position="217"/>
    </location>
</feature>
<keyword evidence="4" id="KW-1185">Reference proteome</keyword>
<dbReference type="EMBL" id="FOKI01000036">
    <property type="protein sequence ID" value="SFB36973.1"/>
    <property type="molecule type" value="Genomic_DNA"/>
</dbReference>
<feature type="transmembrane region" description="Helical" evidence="1">
    <location>
        <begin position="37"/>
        <end position="61"/>
    </location>
</feature>
<accession>A0A1I1AKU8</accession>
<sequence length="311" mass="34338">MESGIVKPAFKGNLFALTLVVFQLVAAQFIIPPLAKQFGLGTVMILNQFIFLILPLIIYFLFTRENLKKTLKFNKVYASEVLIMILIALLSQPIAGICAYISSFFSENVVSQVVQSLNGIPYFQLISIMAVTPAICEELTMRGVILSGAKNHNIIKASIVNGLIFGMIHLTGSQLLYATFLGIIFAYIVRITNSIFSSCIIHLVFNGFNMSVGYFSGKLLENQDIASQVEDAAINSSSIAEIIFLGLIAILAVYIIILLIGSIKRKRIRLEGEEVMNLRILGDPIAAKNDPIINLPFIILVLLYLVIMFLL</sequence>
<evidence type="ECO:0000313" key="3">
    <source>
        <dbReference type="EMBL" id="SFB36973.1"/>
    </source>
</evidence>
<reference evidence="3 4" key="1">
    <citation type="submission" date="2016-10" db="EMBL/GenBank/DDBJ databases">
        <authorList>
            <person name="de Groot N.N."/>
        </authorList>
    </citation>
    <scope>NUCLEOTIDE SEQUENCE [LARGE SCALE GENOMIC DNA]</scope>
    <source>
        <strain evidence="3 4">DSM 12271</strain>
    </source>
</reference>
<evidence type="ECO:0000256" key="1">
    <source>
        <dbReference type="SAM" id="Phobius"/>
    </source>
</evidence>
<feature type="transmembrane region" description="Helical" evidence="1">
    <location>
        <begin position="81"/>
        <end position="102"/>
    </location>
</feature>
<name>A0A1I1AKU8_9CLOT</name>
<dbReference type="RefSeq" id="WP_177199458.1">
    <property type="nucleotide sequence ID" value="NZ_FOKI01000036.1"/>
</dbReference>
<dbReference type="Proteomes" id="UP000198619">
    <property type="component" value="Unassembled WGS sequence"/>
</dbReference>
<feature type="transmembrane region" description="Helical" evidence="1">
    <location>
        <begin position="12"/>
        <end position="31"/>
    </location>
</feature>
<dbReference type="AlphaFoldDB" id="A0A1I1AKU8"/>
<gene>
    <name evidence="3" type="ORF">SAMN04488528_103612</name>
</gene>
<dbReference type="InterPro" id="IPR003675">
    <property type="entry name" value="Rce1/LyrA-like_dom"/>
</dbReference>
<dbReference type="PANTHER" id="PTHR36435:SF1">
    <property type="entry name" value="CAAX AMINO TERMINAL PROTEASE FAMILY PROTEIN"/>
    <property type="match status" value="1"/>
</dbReference>
<dbReference type="InterPro" id="IPR052710">
    <property type="entry name" value="CAAX_protease"/>
</dbReference>
<proteinExistence type="predicted"/>
<feature type="transmembrane region" description="Helical" evidence="1">
    <location>
        <begin position="292"/>
        <end position="310"/>
    </location>
</feature>
<feature type="domain" description="CAAX prenyl protease 2/Lysostaphin resistance protein A-like" evidence="2">
    <location>
        <begin position="125"/>
        <end position="207"/>
    </location>
</feature>
<evidence type="ECO:0000259" key="2">
    <source>
        <dbReference type="Pfam" id="PF02517"/>
    </source>
</evidence>
<keyword evidence="1" id="KW-0472">Membrane</keyword>
<dbReference type="GO" id="GO:0004175">
    <property type="term" value="F:endopeptidase activity"/>
    <property type="evidence" value="ECO:0007669"/>
    <property type="project" value="UniProtKB-ARBA"/>
</dbReference>
<keyword evidence="1" id="KW-0812">Transmembrane</keyword>
<protein>
    <recommendedName>
        <fullName evidence="2">CAAX prenyl protease 2/Lysostaphin resistance protein A-like domain-containing protein</fullName>
    </recommendedName>
</protein>
<feature type="transmembrane region" description="Helical" evidence="1">
    <location>
        <begin position="175"/>
        <end position="192"/>
    </location>
</feature>
<dbReference type="Pfam" id="PF02517">
    <property type="entry name" value="Rce1-like"/>
    <property type="match status" value="1"/>
</dbReference>
<feature type="transmembrane region" description="Helical" evidence="1">
    <location>
        <begin position="237"/>
        <end position="260"/>
    </location>
</feature>
<organism evidence="3 4">
    <name type="scientific">Clostridium frigidicarnis</name>
    <dbReference type="NCBI Taxonomy" id="84698"/>
    <lineage>
        <taxon>Bacteria</taxon>
        <taxon>Bacillati</taxon>
        <taxon>Bacillota</taxon>
        <taxon>Clostridia</taxon>
        <taxon>Eubacteriales</taxon>
        <taxon>Clostridiaceae</taxon>
        <taxon>Clostridium</taxon>
    </lineage>
</organism>